<feature type="compositionally biased region" description="Low complexity" evidence="1">
    <location>
        <begin position="546"/>
        <end position="557"/>
    </location>
</feature>
<dbReference type="STRING" id="158441.A0A226F1U9"/>
<feature type="domain" description="PDZ" evidence="2">
    <location>
        <begin position="1026"/>
        <end position="1098"/>
    </location>
</feature>
<feature type="compositionally biased region" description="Low complexity" evidence="1">
    <location>
        <begin position="582"/>
        <end position="595"/>
    </location>
</feature>
<feature type="region of interest" description="Disordered" evidence="1">
    <location>
        <begin position="362"/>
        <end position="385"/>
    </location>
</feature>
<feature type="region of interest" description="Disordered" evidence="1">
    <location>
        <begin position="1179"/>
        <end position="1198"/>
    </location>
</feature>
<feature type="compositionally biased region" description="Low complexity" evidence="1">
    <location>
        <begin position="725"/>
        <end position="747"/>
    </location>
</feature>
<dbReference type="OrthoDB" id="6022711at2759"/>
<dbReference type="SMART" id="SM00228">
    <property type="entry name" value="PDZ"/>
    <property type="match status" value="2"/>
</dbReference>
<feature type="region of interest" description="Disordered" evidence="1">
    <location>
        <begin position="293"/>
        <end position="341"/>
    </location>
</feature>
<dbReference type="EMBL" id="LNIX01000001">
    <property type="protein sequence ID" value="OXA63765.1"/>
    <property type="molecule type" value="Genomic_DNA"/>
</dbReference>
<feature type="compositionally biased region" description="Basic and acidic residues" evidence="1">
    <location>
        <begin position="185"/>
        <end position="194"/>
    </location>
</feature>
<feature type="compositionally biased region" description="Polar residues" evidence="1">
    <location>
        <begin position="74"/>
        <end position="84"/>
    </location>
</feature>
<feature type="compositionally biased region" description="Polar residues" evidence="1">
    <location>
        <begin position="331"/>
        <end position="341"/>
    </location>
</feature>
<organism evidence="3 4">
    <name type="scientific">Folsomia candida</name>
    <name type="common">Springtail</name>
    <dbReference type="NCBI Taxonomy" id="158441"/>
    <lineage>
        <taxon>Eukaryota</taxon>
        <taxon>Metazoa</taxon>
        <taxon>Ecdysozoa</taxon>
        <taxon>Arthropoda</taxon>
        <taxon>Hexapoda</taxon>
        <taxon>Collembola</taxon>
        <taxon>Entomobryomorpha</taxon>
        <taxon>Isotomoidea</taxon>
        <taxon>Isotomidae</taxon>
        <taxon>Proisotominae</taxon>
        <taxon>Folsomia</taxon>
    </lineage>
</organism>
<dbReference type="PROSITE" id="PS50106">
    <property type="entry name" value="PDZ"/>
    <property type="match status" value="2"/>
</dbReference>
<feature type="domain" description="PDZ" evidence="2">
    <location>
        <begin position="1378"/>
        <end position="1452"/>
    </location>
</feature>
<feature type="region of interest" description="Disordered" evidence="1">
    <location>
        <begin position="546"/>
        <end position="595"/>
    </location>
</feature>
<feature type="compositionally biased region" description="Polar residues" evidence="1">
    <location>
        <begin position="567"/>
        <end position="581"/>
    </location>
</feature>
<feature type="compositionally biased region" description="Polar residues" evidence="1">
    <location>
        <begin position="915"/>
        <end position="924"/>
    </location>
</feature>
<dbReference type="Gene3D" id="2.30.42.10">
    <property type="match status" value="2"/>
</dbReference>
<dbReference type="PANTHER" id="PTHR11324:SF16">
    <property type="entry name" value="PDZ DOMAIN-CONTAINING PROTEIN 2"/>
    <property type="match status" value="1"/>
</dbReference>
<reference evidence="3 4" key="1">
    <citation type="submission" date="2015-12" db="EMBL/GenBank/DDBJ databases">
        <title>The genome of Folsomia candida.</title>
        <authorList>
            <person name="Faddeeva A."/>
            <person name="Derks M.F."/>
            <person name="Anvar Y."/>
            <person name="Smit S."/>
            <person name="Van Straalen N."/>
            <person name="Roelofs D."/>
        </authorList>
    </citation>
    <scope>NUCLEOTIDE SEQUENCE [LARGE SCALE GENOMIC DNA]</scope>
    <source>
        <strain evidence="3 4">VU population</strain>
        <tissue evidence="3">Whole body</tissue>
    </source>
</reference>
<accession>A0A226F1U9</accession>
<dbReference type="SUPFAM" id="SSF50156">
    <property type="entry name" value="PDZ domain-like"/>
    <property type="match status" value="2"/>
</dbReference>
<keyword evidence="4" id="KW-1185">Reference proteome</keyword>
<feature type="region of interest" description="Disordered" evidence="1">
    <location>
        <begin position="907"/>
        <end position="954"/>
    </location>
</feature>
<feature type="compositionally biased region" description="Low complexity" evidence="1">
    <location>
        <begin position="783"/>
        <end position="801"/>
    </location>
</feature>
<feature type="compositionally biased region" description="Polar residues" evidence="1">
    <location>
        <begin position="45"/>
        <end position="62"/>
    </location>
</feature>
<dbReference type="CDD" id="cd00136">
    <property type="entry name" value="PDZ_canonical"/>
    <property type="match status" value="1"/>
</dbReference>
<dbReference type="Proteomes" id="UP000198287">
    <property type="component" value="Unassembled WGS sequence"/>
</dbReference>
<feature type="compositionally biased region" description="Polar residues" evidence="1">
    <location>
        <begin position="748"/>
        <end position="757"/>
    </location>
</feature>
<feature type="region of interest" description="Disordered" evidence="1">
    <location>
        <begin position="1274"/>
        <end position="1295"/>
    </location>
</feature>
<dbReference type="CDD" id="cd06759">
    <property type="entry name" value="PDZ3_PDZD2-PDZ1_hPro-IL-16-like"/>
    <property type="match status" value="1"/>
</dbReference>
<evidence type="ECO:0000313" key="4">
    <source>
        <dbReference type="Proteomes" id="UP000198287"/>
    </source>
</evidence>
<feature type="region of interest" description="Disordered" evidence="1">
    <location>
        <begin position="988"/>
        <end position="1021"/>
    </location>
</feature>
<sequence>MRLFRRKTERTVPAAAACLVSLSPLQPLDSAAAGGGASIGKSVRKSQSNDSIFKSSTTTTRPQILHLNLKGVKNNKTASGSDGSPKSPVKKGLNGFATWGRKMGKTWNQFKNSNNAAGELTASVEVVDGSGKLRESSTRNAGGGGQRQWRLSLGVGHSNKEDRQRHHRKSEGNALLSPNHHHPIPHQEDHHREGNNPGRNVNPKGDMERYRALSSDAAKSKTLNGRLYRKPSSSEENLGALLLHSNKNKDPGDDEYYMNAKGHCVRKCSTLKAPKSKAVDRVESIKGMILSRAGRSPARLSNNNASKRHEGGEVKDKKLQFPTRSDHNRQLKNNNNSPLFRSCSTSTLPSYVAGDDPAADIDFKDFSPNNHHHQNNNKIHSGTGNKGKMLMLGASPCYYSTAYSPSSPITRSPSKKAVSLDNIASVGNDVTTPQSSANKKCFPYGFVRSKLSVLQEESQHQHPPKLLVSSLSSDSVHLKLAPDNNNFLCKQAEQSKSKTSLLNNKSQSSSKLLIRDQSPMSKGEAILLRTNLIAKQPISFCGTITNKQQQQNKQANKQGRKSHRSRSNSPAASNCTIKTTFQNQKVTTTEQQQQQKTGVSRSSSFCFLLPKNGCSTSSIKSGGCSNNSNSCEMLDSIQTVQQSFYHDNNVDHHDDENGKSRSVQQTLENMSKPTLLGAAGGTTTRQIEINKQHTNPAGDANTNAEPSNSCHLSAVVVSCQSHPKVSPSSVGSGPTTTQTQTLSGGSTYISSNESGYDSDNAKNVDEGNPNLNFNDSGESKTIDSSGSSSEPSSSPLQSDSQAAKLKLQMHCSGIDEGTFEDRNKQLGHTNENEGWIGVNAMGHNAELKITKSKTAVVRRKSDLANAIIARHSLISTTGTNSPPPSPFDSLHSYKRASQNVDGCYADRPSPCPFPQMSSTDSATHPISCGESRASSSSSQSHHQQPHIRTRKLGSCIPMESKEIFRICTSMSKSALPFTSNSAQSTYLHKDTFNPHHPAFPTTTSGSSPYGNLPPPPPSTSRKRFQLFHITKDPHEPLGIALLSCLGESGAVEHQVKDIHPASAAQRDGRIEVGDEIVNLNATRIRGMKCEDATAVLNSVAFNCPQLEVLIARGAINTAECSTPTSSSSYGGGDITLGDFSNPVGIKPMSQSHPSFYGTYNSHLDEKTVKTSGGTVATNSIKEEDDEEERTMGGKTESPMTSLLNELNQLPYNAYAIPNNPIPFHGGHVSSKTNQGFAAVGNMQYPNSPTIHKPSISITPCFFNSPCSSNFLDPAQSMGSSSSPMGNFPSSNQSLHFNKKNRRHSTLTYYNTDADDAMNSGHGPFPYPHSQAEADAQYNASTNYYLTTTNLCTLPRKSKSKSSNLNHHPPPPPTFRIITAVLEKGPGKKSLGFSIVGGRDSPKGNLGIFIKTIFPTGQAAETNLLFEGDEILQVNAESFHGFSHAEAIGVFKKIKTGPVVLHILRRPSVGKPKSPKSKSCDDLESIEYIDTKS</sequence>
<evidence type="ECO:0000256" key="1">
    <source>
        <dbReference type="SAM" id="MobiDB-lite"/>
    </source>
</evidence>
<dbReference type="InterPro" id="IPR001478">
    <property type="entry name" value="PDZ"/>
</dbReference>
<comment type="caution">
    <text evidence="3">The sequence shown here is derived from an EMBL/GenBank/DDBJ whole genome shotgun (WGS) entry which is preliminary data.</text>
</comment>
<evidence type="ECO:0000259" key="2">
    <source>
        <dbReference type="PROSITE" id="PS50106"/>
    </source>
</evidence>
<dbReference type="OMA" id="HSTLTYY"/>
<feature type="region of interest" description="Disordered" evidence="1">
    <location>
        <begin position="131"/>
        <end position="234"/>
    </location>
</feature>
<protein>
    <submittedName>
        <fullName evidence="3">PDZ domain-containing protein 2</fullName>
    </submittedName>
</protein>
<dbReference type="PANTHER" id="PTHR11324">
    <property type="entry name" value="IL16-RELATED"/>
    <property type="match status" value="1"/>
</dbReference>
<feature type="compositionally biased region" description="Basic and acidic residues" evidence="1">
    <location>
        <begin position="307"/>
        <end position="329"/>
    </location>
</feature>
<dbReference type="InterPro" id="IPR036034">
    <property type="entry name" value="PDZ_sf"/>
</dbReference>
<name>A0A226F1U9_FOLCA</name>
<feature type="compositionally biased region" description="Low complexity" evidence="1">
    <location>
        <begin position="1276"/>
        <end position="1291"/>
    </location>
</feature>
<feature type="region of interest" description="Disordered" evidence="1">
    <location>
        <begin position="722"/>
        <end position="804"/>
    </location>
</feature>
<feature type="region of interest" description="Disordered" evidence="1">
    <location>
        <begin position="31"/>
        <end position="94"/>
    </location>
</feature>
<evidence type="ECO:0000313" key="3">
    <source>
        <dbReference type="EMBL" id="OXA63765.1"/>
    </source>
</evidence>
<proteinExistence type="predicted"/>
<dbReference type="Pfam" id="PF00595">
    <property type="entry name" value="PDZ"/>
    <property type="match status" value="2"/>
</dbReference>
<gene>
    <name evidence="3" type="ORF">Fcan01_02349</name>
</gene>